<gene>
    <name evidence="2" type="primary">LOC111349604</name>
</gene>
<evidence type="ECO:0000313" key="1">
    <source>
        <dbReference type="Proteomes" id="UP000301870"/>
    </source>
</evidence>
<evidence type="ECO:0000313" key="2">
    <source>
        <dbReference type="RefSeq" id="XP_022816536.1"/>
    </source>
</evidence>
<dbReference type="GeneID" id="111349604"/>
<dbReference type="Proteomes" id="UP000301870">
    <property type="component" value="Chromosome 9"/>
</dbReference>
<proteinExistence type="predicted"/>
<dbReference type="KEGG" id="sliu:111349604"/>
<protein>
    <submittedName>
        <fullName evidence="2">Uncharacterized protein LOC111349604 isoform X1</fullName>
    </submittedName>
</protein>
<accession>A0A9J7IIN0</accession>
<keyword evidence="1" id="KW-1185">Reference proteome</keyword>
<name>A0A9J7IIN0_SPOLT</name>
<reference evidence="2" key="1">
    <citation type="submission" date="2025-08" db="UniProtKB">
        <authorList>
            <consortium name="RefSeq"/>
        </authorList>
    </citation>
    <scope>IDENTIFICATION</scope>
    <source>
        <strain evidence="2">Ishihara</strain>
        <tissue evidence="2">Whole body</tissue>
    </source>
</reference>
<dbReference type="RefSeq" id="XP_022816536.1">
    <property type="nucleotide sequence ID" value="XM_022960768.1"/>
</dbReference>
<dbReference type="OrthoDB" id="7343473at2759"/>
<dbReference type="AlphaFoldDB" id="A0A9J7IIN0"/>
<sequence length="238" mass="27514">MKLTTDIFIVLFYTIAVRLVSARNALKFSKKDINPDKKEGLRMFNTNFEEAYPQPLPTTASKSNLIITRPSIYQGVRFDNDVRVYRQRFEYNATADGQRILCQGMFDCLIAFIAIESSEAIPVLLRGGVGYRHFTAIIKSKPNHDLKGQVRAYCRNKEGRTFTDNSKEKNSKLKPKTTTVRPKRRFIFEELEPERDDLDFGLRYQISSSAAPTSKMPINDNRLRRYLGYNRDLGTMVY</sequence>
<organism evidence="1 2">
    <name type="scientific">Spodoptera litura</name>
    <name type="common">Asian cotton leafworm</name>
    <dbReference type="NCBI Taxonomy" id="69820"/>
    <lineage>
        <taxon>Eukaryota</taxon>
        <taxon>Metazoa</taxon>
        <taxon>Ecdysozoa</taxon>
        <taxon>Arthropoda</taxon>
        <taxon>Hexapoda</taxon>
        <taxon>Insecta</taxon>
        <taxon>Pterygota</taxon>
        <taxon>Neoptera</taxon>
        <taxon>Endopterygota</taxon>
        <taxon>Lepidoptera</taxon>
        <taxon>Glossata</taxon>
        <taxon>Ditrysia</taxon>
        <taxon>Noctuoidea</taxon>
        <taxon>Noctuidae</taxon>
        <taxon>Amphipyrinae</taxon>
        <taxon>Spodoptera</taxon>
    </lineage>
</organism>